<dbReference type="PANTHER" id="PTHR15222:SF2">
    <property type="entry name" value="NADH DEHYDROGENASE [UBIQUINONE] 1 BETA SUBCOMPLEX SUBUNIT 1"/>
    <property type="match status" value="1"/>
</dbReference>
<gene>
    <name evidence="17" type="ORF">RN001_009964</name>
</gene>
<evidence type="ECO:0000256" key="4">
    <source>
        <dbReference type="ARBA" id="ARBA00007393"/>
    </source>
</evidence>
<keyword evidence="13" id="KW-0496">Mitochondrion</keyword>
<dbReference type="Pfam" id="PF08040">
    <property type="entry name" value="NADH_oxidored"/>
    <property type="match status" value="1"/>
</dbReference>
<evidence type="ECO:0000256" key="7">
    <source>
        <dbReference type="ARBA" id="ARBA00022448"/>
    </source>
</evidence>
<protein>
    <recommendedName>
        <fullName evidence="6">NADH dehydrogenase [ubiquinone] 1 beta subcomplex subunit 1</fullName>
    </recommendedName>
    <alternativeName>
        <fullName evidence="16">Complex I-MNLL</fullName>
    </alternativeName>
    <alternativeName>
        <fullName evidence="15">NADH-ubiquinone oxidoreductase MNLL subunit</fullName>
    </alternativeName>
</protein>
<keyword evidence="11" id="KW-0249">Electron transport</keyword>
<dbReference type="Proteomes" id="UP001353858">
    <property type="component" value="Unassembled WGS sequence"/>
</dbReference>
<sequence>MNLGWMVLPFIGFGIGWYLDKRETERMTLFRDKSALYGRQHDDPSRPPSWP</sequence>
<evidence type="ECO:0000256" key="14">
    <source>
        <dbReference type="ARBA" id="ARBA00023136"/>
    </source>
</evidence>
<keyword evidence="10" id="KW-0999">Mitochondrion inner membrane</keyword>
<keyword evidence="18" id="KW-1185">Reference proteome</keyword>
<dbReference type="GO" id="GO:0005743">
    <property type="term" value="C:mitochondrial inner membrane"/>
    <property type="evidence" value="ECO:0007669"/>
    <property type="project" value="UniProtKB-SubCell"/>
</dbReference>
<evidence type="ECO:0000256" key="2">
    <source>
        <dbReference type="ARBA" id="ARBA00004273"/>
    </source>
</evidence>
<evidence type="ECO:0000256" key="12">
    <source>
        <dbReference type="ARBA" id="ARBA00022989"/>
    </source>
</evidence>
<name>A0AAN7QH58_9COLE</name>
<keyword evidence="7" id="KW-0813">Transport</keyword>
<dbReference type="PANTHER" id="PTHR15222">
    <property type="entry name" value="NADH DEHYDROGENASE [UBIQUINONE] 1 BETA SUBCOMPLEX SUBUNIT 1"/>
    <property type="match status" value="1"/>
</dbReference>
<keyword evidence="9" id="KW-0812">Transmembrane</keyword>
<evidence type="ECO:0000256" key="5">
    <source>
        <dbReference type="ARBA" id="ARBA00011533"/>
    </source>
</evidence>
<evidence type="ECO:0000256" key="15">
    <source>
        <dbReference type="ARBA" id="ARBA00030377"/>
    </source>
</evidence>
<comment type="function">
    <text evidence="1">Accessory subunit of the mitochondrial membrane respiratory chain NADH dehydrogenase (Complex I) that is believed not to be involved in catalysis. Complex I functions in the transfer of electrons from NADH to the respiratory chain. The immediate electron acceptor for the enzyme is believed to be ubiquinone.</text>
</comment>
<comment type="subunit">
    <text evidence="5">Complex I is composed of 45 different subunits.</text>
</comment>
<evidence type="ECO:0000256" key="8">
    <source>
        <dbReference type="ARBA" id="ARBA00022660"/>
    </source>
</evidence>
<evidence type="ECO:0000313" key="17">
    <source>
        <dbReference type="EMBL" id="KAK4877458.1"/>
    </source>
</evidence>
<evidence type="ECO:0000313" key="18">
    <source>
        <dbReference type="Proteomes" id="UP001353858"/>
    </source>
</evidence>
<evidence type="ECO:0000256" key="1">
    <source>
        <dbReference type="ARBA" id="ARBA00003335"/>
    </source>
</evidence>
<proteinExistence type="inferred from homology"/>
<keyword evidence="14" id="KW-0472">Membrane</keyword>
<dbReference type="InterPro" id="IPR012575">
    <property type="entry name" value="NDUB1"/>
</dbReference>
<evidence type="ECO:0000256" key="11">
    <source>
        <dbReference type="ARBA" id="ARBA00022982"/>
    </source>
</evidence>
<keyword evidence="8" id="KW-0679">Respiratory chain</keyword>
<evidence type="ECO:0000256" key="6">
    <source>
        <dbReference type="ARBA" id="ARBA00018678"/>
    </source>
</evidence>
<comment type="subcellular location">
    <subcellularLocation>
        <location evidence="2">Mitochondrion inner membrane</location>
    </subcellularLocation>
    <subcellularLocation>
        <location evidence="3">Mitochondrion membrane</location>
        <topology evidence="3">Single-pass membrane protein</topology>
    </subcellularLocation>
</comment>
<comment type="caution">
    <text evidence="17">The sequence shown here is derived from an EMBL/GenBank/DDBJ whole genome shotgun (WGS) entry which is preliminary data.</text>
</comment>
<organism evidence="17 18">
    <name type="scientific">Aquatica leii</name>
    <dbReference type="NCBI Taxonomy" id="1421715"/>
    <lineage>
        <taxon>Eukaryota</taxon>
        <taxon>Metazoa</taxon>
        <taxon>Ecdysozoa</taxon>
        <taxon>Arthropoda</taxon>
        <taxon>Hexapoda</taxon>
        <taxon>Insecta</taxon>
        <taxon>Pterygota</taxon>
        <taxon>Neoptera</taxon>
        <taxon>Endopterygota</taxon>
        <taxon>Coleoptera</taxon>
        <taxon>Polyphaga</taxon>
        <taxon>Elateriformia</taxon>
        <taxon>Elateroidea</taxon>
        <taxon>Lampyridae</taxon>
        <taxon>Luciolinae</taxon>
        <taxon>Aquatica</taxon>
    </lineage>
</organism>
<dbReference type="AlphaFoldDB" id="A0AAN7QH58"/>
<evidence type="ECO:0000256" key="13">
    <source>
        <dbReference type="ARBA" id="ARBA00023128"/>
    </source>
</evidence>
<evidence type="ECO:0000256" key="10">
    <source>
        <dbReference type="ARBA" id="ARBA00022792"/>
    </source>
</evidence>
<reference evidence="18" key="1">
    <citation type="submission" date="2023-01" db="EMBL/GenBank/DDBJ databases">
        <title>Key to firefly adult light organ development and bioluminescence: homeobox transcription factors regulate luciferase expression and transportation to peroxisome.</title>
        <authorList>
            <person name="Fu X."/>
        </authorList>
    </citation>
    <scope>NUCLEOTIDE SEQUENCE [LARGE SCALE GENOMIC DNA]</scope>
</reference>
<keyword evidence="12" id="KW-1133">Transmembrane helix</keyword>
<evidence type="ECO:0000256" key="3">
    <source>
        <dbReference type="ARBA" id="ARBA00004304"/>
    </source>
</evidence>
<dbReference type="EMBL" id="JARPUR010000004">
    <property type="protein sequence ID" value="KAK4877458.1"/>
    <property type="molecule type" value="Genomic_DNA"/>
</dbReference>
<evidence type="ECO:0000256" key="16">
    <source>
        <dbReference type="ARBA" id="ARBA00033364"/>
    </source>
</evidence>
<evidence type="ECO:0000256" key="9">
    <source>
        <dbReference type="ARBA" id="ARBA00022692"/>
    </source>
</evidence>
<comment type="similarity">
    <text evidence="4">Belongs to the complex I NDUFB1 subunit family.</text>
</comment>
<accession>A0AAN7QH58</accession>